<organism evidence="1">
    <name type="scientific">viral metagenome</name>
    <dbReference type="NCBI Taxonomy" id="1070528"/>
    <lineage>
        <taxon>unclassified sequences</taxon>
        <taxon>metagenomes</taxon>
        <taxon>organismal metagenomes</taxon>
    </lineage>
</organism>
<evidence type="ECO:0000313" key="1">
    <source>
        <dbReference type="EMBL" id="QJA81630.1"/>
    </source>
</evidence>
<gene>
    <name evidence="1" type="ORF">MM415A00504_0030</name>
    <name evidence="2" type="ORF">MM415B02169_0020</name>
    <name evidence="3" type="ORF">MM415B04696_0001</name>
</gene>
<proteinExistence type="predicted"/>
<evidence type="ECO:0000313" key="2">
    <source>
        <dbReference type="EMBL" id="QJA85848.1"/>
    </source>
</evidence>
<dbReference type="EMBL" id="MT143064">
    <property type="protein sequence ID" value="QJA92398.1"/>
    <property type="molecule type" value="Genomic_DNA"/>
</dbReference>
<protein>
    <submittedName>
        <fullName evidence="1">Uncharacterized protein</fullName>
    </submittedName>
</protein>
<reference evidence="1" key="1">
    <citation type="submission" date="2020-03" db="EMBL/GenBank/DDBJ databases">
        <title>The deep terrestrial virosphere.</title>
        <authorList>
            <person name="Holmfeldt K."/>
            <person name="Nilsson E."/>
            <person name="Simone D."/>
            <person name="Lopez-Fernandez M."/>
            <person name="Wu X."/>
            <person name="de Brujin I."/>
            <person name="Lundin D."/>
            <person name="Andersson A."/>
            <person name="Bertilsson S."/>
            <person name="Dopson M."/>
        </authorList>
    </citation>
    <scope>NUCLEOTIDE SEQUENCE</scope>
    <source>
        <strain evidence="1">MM415A00504</strain>
        <strain evidence="2">MM415B02169</strain>
        <strain evidence="3">MM415B04696</strain>
    </source>
</reference>
<name>A0A6M3KIX0_9ZZZZ</name>
<accession>A0A6M3KIX0</accession>
<dbReference type="AlphaFoldDB" id="A0A6M3KIX0"/>
<dbReference type="EMBL" id="MT142598">
    <property type="protein sequence ID" value="QJA85848.1"/>
    <property type="molecule type" value="Genomic_DNA"/>
</dbReference>
<evidence type="ECO:0000313" key="3">
    <source>
        <dbReference type="EMBL" id="QJA92398.1"/>
    </source>
</evidence>
<sequence>MADTLRTQMFRRGIRQNAAAAAIGERAVDLNRWLNRRRKWPDGVREKLEEYIRRCDQKSG</sequence>
<dbReference type="EMBL" id="MT142465">
    <property type="protein sequence ID" value="QJA81630.1"/>
    <property type="molecule type" value="Genomic_DNA"/>
</dbReference>